<dbReference type="EMBL" id="JBHRSZ010000001">
    <property type="protein sequence ID" value="MFC3149534.1"/>
    <property type="molecule type" value="Genomic_DNA"/>
</dbReference>
<protein>
    <recommendedName>
        <fullName evidence="4">Lipoprotein</fullName>
    </recommendedName>
</protein>
<comment type="caution">
    <text evidence="2">The sequence shown here is derived from an EMBL/GenBank/DDBJ whole genome shotgun (WGS) entry which is preliminary data.</text>
</comment>
<evidence type="ECO:0008006" key="4">
    <source>
        <dbReference type="Google" id="ProtNLM"/>
    </source>
</evidence>
<evidence type="ECO:0000313" key="2">
    <source>
        <dbReference type="EMBL" id="MFC3149534.1"/>
    </source>
</evidence>
<evidence type="ECO:0000313" key="3">
    <source>
        <dbReference type="Proteomes" id="UP001595476"/>
    </source>
</evidence>
<feature type="signal peptide" evidence="1">
    <location>
        <begin position="1"/>
        <end position="18"/>
    </location>
</feature>
<keyword evidence="1" id="KW-0732">Signal</keyword>
<organism evidence="2 3">
    <name type="scientific">Litoribrevibacter euphylliae</name>
    <dbReference type="NCBI Taxonomy" id="1834034"/>
    <lineage>
        <taxon>Bacteria</taxon>
        <taxon>Pseudomonadati</taxon>
        <taxon>Pseudomonadota</taxon>
        <taxon>Gammaproteobacteria</taxon>
        <taxon>Oceanospirillales</taxon>
        <taxon>Oceanospirillaceae</taxon>
        <taxon>Litoribrevibacter</taxon>
    </lineage>
</organism>
<sequence>MMRQLVILVAAMFLAACAAPQKVISEAERQQQAVQWAITEEVKLRLVAADCAQLDGILEAAANYAVRDWHLRNGELIKSADEHFTYHMAMFNQGNWDGATAMSQQMVYAAVQNAEQQSNAILQVDPKEKRNVCLSTLDRYKQGGFDLVQINPQMAAQLNDLKSNRSLQEQKMQLQRAVVKDTPRTGRSLYLVEKLWAEKECPRGAVKVLVSNWPDEVYQGSCNNESVVIACKWGNCREMK</sequence>
<dbReference type="PROSITE" id="PS51257">
    <property type="entry name" value="PROKAR_LIPOPROTEIN"/>
    <property type="match status" value="1"/>
</dbReference>
<dbReference type="Proteomes" id="UP001595476">
    <property type="component" value="Unassembled WGS sequence"/>
</dbReference>
<reference evidence="3" key="1">
    <citation type="journal article" date="2019" name="Int. J. Syst. Evol. Microbiol.">
        <title>The Global Catalogue of Microorganisms (GCM) 10K type strain sequencing project: providing services to taxonomists for standard genome sequencing and annotation.</title>
        <authorList>
            <consortium name="The Broad Institute Genomics Platform"/>
            <consortium name="The Broad Institute Genome Sequencing Center for Infectious Disease"/>
            <person name="Wu L."/>
            <person name="Ma J."/>
        </authorList>
    </citation>
    <scope>NUCLEOTIDE SEQUENCE [LARGE SCALE GENOMIC DNA]</scope>
    <source>
        <strain evidence="3">KCTC 52438</strain>
    </source>
</reference>
<evidence type="ECO:0000256" key="1">
    <source>
        <dbReference type="SAM" id="SignalP"/>
    </source>
</evidence>
<keyword evidence="3" id="KW-1185">Reference proteome</keyword>
<proteinExistence type="predicted"/>
<accession>A0ABV7H6K6</accession>
<gene>
    <name evidence="2" type="ORF">ACFOEK_00685</name>
</gene>
<feature type="chain" id="PRO_5045455570" description="Lipoprotein" evidence="1">
    <location>
        <begin position="19"/>
        <end position="240"/>
    </location>
</feature>
<name>A0ABV7H6K6_9GAMM</name>